<feature type="domain" description="Erythromycin biosynthesis protein CIII-like N-terminal" evidence="5">
    <location>
        <begin position="22"/>
        <end position="216"/>
    </location>
</feature>
<dbReference type="PANTHER" id="PTHR48050:SF13">
    <property type="entry name" value="STEROL 3-BETA-GLUCOSYLTRANSFERASE UGT80A2"/>
    <property type="match status" value="1"/>
</dbReference>
<name>A0A0C4S574_9BACT</name>
<evidence type="ECO:0000256" key="3">
    <source>
        <dbReference type="ARBA" id="ARBA00022679"/>
    </source>
</evidence>
<accession>A0A0C4S574</accession>
<dbReference type="AlphaFoldDB" id="A0A0C4S574"/>
<keyword evidence="2" id="KW-0328">Glycosyltransferase</keyword>
<organism evidence="6">
    <name type="scientific">uncultured bacterium BAC-AB1442/1414/561</name>
    <dbReference type="NCBI Taxonomy" id="1562172"/>
    <lineage>
        <taxon>Bacteria</taxon>
        <taxon>environmental samples</taxon>
    </lineage>
</organism>
<dbReference type="Gene3D" id="3.40.50.2000">
    <property type="entry name" value="Glycogen Phosphorylase B"/>
    <property type="match status" value="2"/>
</dbReference>
<evidence type="ECO:0000259" key="4">
    <source>
        <dbReference type="Pfam" id="PF06722"/>
    </source>
</evidence>
<dbReference type="InterPro" id="IPR050426">
    <property type="entry name" value="Glycosyltransferase_28"/>
</dbReference>
<dbReference type="InterPro" id="IPR002213">
    <property type="entry name" value="UDP_glucos_trans"/>
</dbReference>
<dbReference type="GO" id="GO:0008194">
    <property type="term" value="F:UDP-glycosyltransferase activity"/>
    <property type="evidence" value="ECO:0007669"/>
    <property type="project" value="InterPro"/>
</dbReference>
<reference evidence="6" key="1">
    <citation type="submission" date="2014-02" db="EMBL/GenBank/DDBJ databases">
        <title>Arenimycins C and D, pentangular polyphenols produced by an eDNA-derived gene cluster.</title>
        <authorList>
            <person name="Kang H.-S."/>
            <person name="Brady S.F."/>
        </authorList>
    </citation>
    <scope>NUCLEOTIDE SEQUENCE</scope>
</reference>
<evidence type="ECO:0000259" key="5">
    <source>
        <dbReference type="Pfam" id="PF21036"/>
    </source>
</evidence>
<dbReference type="InterPro" id="IPR010610">
    <property type="entry name" value="EryCIII-like_C"/>
</dbReference>
<dbReference type="PANTHER" id="PTHR48050">
    <property type="entry name" value="STEROL 3-BETA-GLUCOSYLTRANSFERASE"/>
    <property type="match status" value="1"/>
</dbReference>
<dbReference type="SUPFAM" id="SSF53756">
    <property type="entry name" value="UDP-Glycosyltransferase/glycogen phosphorylase"/>
    <property type="match status" value="1"/>
</dbReference>
<feature type="domain" description="Erythromycin biosynthesis protein CIII-like C-terminal" evidence="4">
    <location>
        <begin position="232"/>
        <end position="373"/>
    </location>
</feature>
<dbReference type="FunFam" id="3.40.50.2000:FF:000072">
    <property type="entry name" value="Glycosyl transferase"/>
    <property type="match status" value="1"/>
</dbReference>
<dbReference type="Pfam" id="PF06722">
    <property type="entry name" value="EryCIII-like_C"/>
    <property type="match status" value="1"/>
</dbReference>
<dbReference type="GO" id="GO:0017000">
    <property type="term" value="P:antibiotic biosynthetic process"/>
    <property type="evidence" value="ECO:0007669"/>
    <property type="project" value="UniProtKB-ARBA"/>
</dbReference>
<evidence type="ECO:0000313" key="6">
    <source>
        <dbReference type="EMBL" id="AIW62993.1"/>
    </source>
</evidence>
<evidence type="ECO:0000256" key="2">
    <source>
        <dbReference type="ARBA" id="ARBA00022676"/>
    </source>
</evidence>
<keyword evidence="3 6" id="KW-0808">Transferase</keyword>
<comment type="similarity">
    <text evidence="1">Belongs to the glycosyltransferase 28 family.</text>
</comment>
<gene>
    <name evidence="6" type="primary">arn14</name>
</gene>
<protein>
    <submittedName>
        <fullName evidence="6">Glycosyltransferase</fullName>
    </submittedName>
</protein>
<evidence type="ECO:0000256" key="1">
    <source>
        <dbReference type="ARBA" id="ARBA00006962"/>
    </source>
</evidence>
<sequence length="383" mass="40340">MRVLIVSSPAEGHFYPMVPLSWALRSAGAEVLVATPASFLCEVTGAGLPGAANCGPLDMIETMRPDPGTGTPRQAADPDEIRRNTGRGFAKLAKLALPGTLELARSWKPDVVIAESLALAGPVVAGELGVPFLEHRWGLAIRPELAAVSREQMSVLTGTTPPGPPAEVLDVCPPSFQFPDAGPATTFAYVPYNGPAEVPAWALRSRARRRVCLTLGTVLPRYGQVTPLMDVLIKALAELDVEIAVAMREEDRERLDRLQLLPAEVSTAAWLPLNAVLPACDAVIHHGGSGTTMTTLAHGLPQVALPHFADQFANAERLTQTGTGIALSPSEVDADSVAAAVAAVLHEDRYRRAADAVRAEIRTLPGPADMVGVVKRIAGVAVG</sequence>
<dbReference type="InterPro" id="IPR048284">
    <property type="entry name" value="EryCIII-like_N"/>
</dbReference>
<dbReference type="Pfam" id="PF21036">
    <property type="entry name" value="EryCIII-like_N"/>
    <property type="match status" value="1"/>
</dbReference>
<dbReference type="EMBL" id="KJ440489">
    <property type="protein sequence ID" value="AIW62993.1"/>
    <property type="molecule type" value="Genomic_DNA"/>
</dbReference>
<dbReference type="GO" id="GO:0016758">
    <property type="term" value="F:hexosyltransferase activity"/>
    <property type="evidence" value="ECO:0007669"/>
    <property type="project" value="UniProtKB-ARBA"/>
</dbReference>
<dbReference type="CDD" id="cd03784">
    <property type="entry name" value="GT1_Gtf-like"/>
    <property type="match status" value="1"/>
</dbReference>
<proteinExistence type="inferred from homology"/>